<dbReference type="EMBL" id="NDWU01000012">
    <property type="protein sequence ID" value="PUA31897.1"/>
    <property type="molecule type" value="Genomic_DNA"/>
</dbReference>
<reference evidence="4 5" key="1">
    <citation type="submission" date="2017-04" db="EMBL/GenBank/DDBJ databases">
        <title>Draft Aigarchaeota genome from a New Zealand hot spring.</title>
        <authorList>
            <person name="Reysenbach A.-L."/>
            <person name="Donaho J.A."/>
            <person name="Gerhart J."/>
            <person name="Kelley J.F."/>
            <person name="Kouba K."/>
            <person name="Podar M."/>
            <person name="Stott M."/>
        </authorList>
    </citation>
    <scope>NUCLEOTIDE SEQUENCE [LARGE SCALE GENOMIC DNA]</scope>
    <source>
        <strain evidence="4">NZ13_MG1</strain>
    </source>
</reference>
<gene>
    <name evidence="4" type="ORF">B9J98_05230</name>
</gene>
<dbReference type="PANTHER" id="PTHR43351">
    <property type="entry name" value="L(+)-TARTRATE DEHYDRATASE SUBUNIT BETA"/>
    <property type="match status" value="1"/>
</dbReference>
<keyword evidence="2" id="KW-0456">Lyase</keyword>
<evidence type="ECO:0000259" key="3">
    <source>
        <dbReference type="Pfam" id="PF05683"/>
    </source>
</evidence>
<dbReference type="InterPro" id="IPR036660">
    <property type="entry name" value="Fe-S_hydroAse_TtdB_cat_sf"/>
</dbReference>
<dbReference type="Proteomes" id="UP000244066">
    <property type="component" value="Unassembled WGS sequence"/>
</dbReference>
<evidence type="ECO:0000256" key="2">
    <source>
        <dbReference type="ARBA" id="ARBA00023239"/>
    </source>
</evidence>
<feature type="domain" description="Fe-S hydro-lyase tartrate dehydratase beta-type catalytic" evidence="3">
    <location>
        <begin position="5"/>
        <end position="181"/>
    </location>
</feature>
<sequence length="199" mass="21926">MTEYRLRTPVSEEEVRKLSVGDIVYLSGTVYTLRDAGHKRALELMARGEKTPVDFRGMAIYHMGPIVKKKDGEWEVVSAGPTTSTRIEAYEYDFVEKSGVRIIIGKGGMGKRTAEACKKFGAVYTVFTGGAGALGAKAVQRVAGVHWLDLGVPEAIWVMEVKDFGPLFVIIDSKGNNYYEQVKEKIGNNLKEAYAKLGL</sequence>
<organism evidence="4 5">
    <name type="scientific">Candidatus Terraquivivens tikiterensis</name>
    <dbReference type="NCBI Taxonomy" id="1980982"/>
    <lineage>
        <taxon>Archaea</taxon>
        <taxon>Nitrososphaerota</taxon>
        <taxon>Candidatus Wolframiiraptoraceae</taxon>
        <taxon>Candidatus Terraquivivens</taxon>
    </lineage>
</organism>
<dbReference type="Gene3D" id="3.20.130.10">
    <property type="entry name" value="Fe-S hydro-lyase, tartrate dehydratase beta-type, catalytic domain"/>
    <property type="match status" value="1"/>
</dbReference>
<evidence type="ECO:0000313" key="5">
    <source>
        <dbReference type="Proteomes" id="UP000244066"/>
    </source>
</evidence>
<evidence type="ECO:0000313" key="4">
    <source>
        <dbReference type="EMBL" id="PUA31897.1"/>
    </source>
</evidence>
<name>A0A2R7Y3F4_9ARCH</name>
<protein>
    <submittedName>
        <fullName evidence="4">Fumarate hydratase</fullName>
    </submittedName>
</protein>
<dbReference type="Pfam" id="PF05683">
    <property type="entry name" value="Fumerase_C"/>
    <property type="match status" value="1"/>
</dbReference>
<dbReference type="PANTHER" id="PTHR43351:SF2">
    <property type="entry name" value="L(+)-TARTRATE DEHYDRATASE SUBUNIT BETA-RELATED"/>
    <property type="match status" value="1"/>
</dbReference>
<comment type="caution">
    <text evidence="4">The sequence shown here is derived from an EMBL/GenBank/DDBJ whole genome shotgun (WGS) entry which is preliminary data.</text>
</comment>
<dbReference type="GO" id="GO:0016836">
    <property type="term" value="F:hydro-lyase activity"/>
    <property type="evidence" value="ECO:0007669"/>
    <property type="project" value="InterPro"/>
</dbReference>
<dbReference type="NCBIfam" id="TIGR00723">
    <property type="entry name" value="ttdB_fumA_fumB"/>
    <property type="match status" value="1"/>
</dbReference>
<accession>A0A2R7Y3F4</accession>
<proteinExistence type="inferred from homology"/>
<dbReference type="InterPro" id="IPR004647">
    <property type="entry name" value="Fe-S_hydro-lyase_TtdB-typ_cat"/>
</dbReference>
<evidence type="ECO:0000256" key="1">
    <source>
        <dbReference type="ARBA" id="ARBA00008876"/>
    </source>
</evidence>
<dbReference type="SUPFAM" id="SSF117457">
    <property type="entry name" value="FumA C-terminal domain-like"/>
    <property type="match status" value="1"/>
</dbReference>
<comment type="similarity">
    <text evidence="1">Belongs to the class-I fumarase family.</text>
</comment>
<dbReference type="AlphaFoldDB" id="A0A2R7Y3F4"/>